<comment type="caution">
    <text evidence="1">The sequence shown here is derived from an EMBL/GenBank/DDBJ whole genome shotgun (WGS) entry which is preliminary data.</text>
</comment>
<name>A0ABT3MQW2_9GAMM</name>
<organism evidence="1 2">
    <name type="scientific">Endozoicomonas gorgoniicola</name>
    <dbReference type="NCBI Taxonomy" id="1234144"/>
    <lineage>
        <taxon>Bacteria</taxon>
        <taxon>Pseudomonadati</taxon>
        <taxon>Pseudomonadota</taxon>
        <taxon>Gammaproteobacteria</taxon>
        <taxon>Oceanospirillales</taxon>
        <taxon>Endozoicomonadaceae</taxon>
        <taxon>Endozoicomonas</taxon>
    </lineage>
</organism>
<sequence length="111" mass="12782">MNPILLAAELTSGSFLSCLLLHPDRQTLPHLTRWYSNLHEAIFLIQLGDLHYLKGKRACALHRDWEEHWVDVQPRLSSSKRHLTSIARSLKIQSILLHDADGWKPINKSPD</sequence>
<evidence type="ECO:0000313" key="2">
    <source>
        <dbReference type="Proteomes" id="UP001209854"/>
    </source>
</evidence>
<proteinExistence type="predicted"/>
<dbReference type="Proteomes" id="UP001209854">
    <property type="component" value="Unassembled WGS sequence"/>
</dbReference>
<reference evidence="1 2" key="1">
    <citation type="submission" date="2022-10" db="EMBL/GenBank/DDBJ databases">
        <title>High-quality genome sequences of two octocoral-associated bacteria, Endozoicomonas euniceicola EF212 and Endozoicomonas gorgoniicola PS125.</title>
        <authorList>
            <person name="Chiou Y.-J."/>
            <person name="Chen Y.-H."/>
        </authorList>
    </citation>
    <scope>NUCLEOTIDE SEQUENCE [LARGE SCALE GENOMIC DNA]</scope>
    <source>
        <strain evidence="1 2">PS125</strain>
    </source>
</reference>
<dbReference type="EMBL" id="JAPFCC010000001">
    <property type="protein sequence ID" value="MCW7551765.1"/>
    <property type="molecule type" value="Genomic_DNA"/>
</dbReference>
<protein>
    <submittedName>
        <fullName evidence="1">Uncharacterized protein</fullName>
    </submittedName>
</protein>
<gene>
    <name evidence="1" type="ORF">NX722_03740</name>
</gene>
<keyword evidence="2" id="KW-1185">Reference proteome</keyword>
<dbReference type="RefSeq" id="WP_262566768.1">
    <property type="nucleotide sequence ID" value="NZ_JAPFCC010000001.1"/>
</dbReference>
<evidence type="ECO:0000313" key="1">
    <source>
        <dbReference type="EMBL" id="MCW7551765.1"/>
    </source>
</evidence>
<accession>A0ABT3MQW2</accession>